<dbReference type="GeneID" id="54283175"/>
<gene>
    <name evidence="1" type="ORF">BU24DRAFT_406752</name>
</gene>
<dbReference type="PANTHER" id="PTHR21310">
    <property type="entry name" value="AMINOGLYCOSIDE PHOSPHOTRANSFERASE-RELATED-RELATED"/>
    <property type="match status" value="1"/>
</dbReference>
<evidence type="ECO:0000313" key="1">
    <source>
        <dbReference type="EMBL" id="KAF2020160.1"/>
    </source>
</evidence>
<proteinExistence type="predicted"/>
<reference evidence="1" key="1">
    <citation type="journal article" date="2020" name="Stud. Mycol.">
        <title>101 Dothideomycetes genomes: a test case for predicting lifestyles and emergence of pathogens.</title>
        <authorList>
            <person name="Haridas S."/>
            <person name="Albert R."/>
            <person name="Binder M."/>
            <person name="Bloem J."/>
            <person name="Labutti K."/>
            <person name="Salamov A."/>
            <person name="Andreopoulos B."/>
            <person name="Baker S."/>
            <person name="Barry K."/>
            <person name="Bills G."/>
            <person name="Bluhm B."/>
            <person name="Cannon C."/>
            <person name="Castanera R."/>
            <person name="Culley D."/>
            <person name="Daum C."/>
            <person name="Ezra D."/>
            <person name="Gonzalez J."/>
            <person name="Henrissat B."/>
            <person name="Kuo A."/>
            <person name="Liang C."/>
            <person name="Lipzen A."/>
            <person name="Lutzoni F."/>
            <person name="Magnuson J."/>
            <person name="Mondo S."/>
            <person name="Nolan M."/>
            <person name="Ohm R."/>
            <person name="Pangilinan J."/>
            <person name="Park H.-J."/>
            <person name="Ramirez L."/>
            <person name="Alfaro M."/>
            <person name="Sun H."/>
            <person name="Tritt A."/>
            <person name="Yoshinaga Y."/>
            <person name="Zwiers L.-H."/>
            <person name="Turgeon B."/>
            <person name="Goodwin S."/>
            <person name="Spatafora J."/>
            <person name="Crous P."/>
            <person name="Grigoriev I."/>
        </authorList>
    </citation>
    <scope>NUCLEOTIDE SEQUENCE</scope>
    <source>
        <strain evidence="1">CBS 175.79</strain>
    </source>
</reference>
<dbReference type="OrthoDB" id="4177236at2759"/>
<organism evidence="1 2">
    <name type="scientific">Aaosphaeria arxii CBS 175.79</name>
    <dbReference type="NCBI Taxonomy" id="1450172"/>
    <lineage>
        <taxon>Eukaryota</taxon>
        <taxon>Fungi</taxon>
        <taxon>Dikarya</taxon>
        <taxon>Ascomycota</taxon>
        <taxon>Pezizomycotina</taxon>
        <taxon>Dothideomycetes</taxon>
        <taxon>Pleosporomycetidae</taxon>
        <taxon>Pleosporales</taxon>
        <taxon>Pleosporales incertae sedis</taxon>
        <taxon>Aaosphaeria</taxon>
    </lineage>
</organism>
<sequence length="348" mass="40566">MDYDTTLFPYYANCDFEPFIPTAEQIDAYLDSKDPLLNRPDFGIRERSWRMGPYLITVEPYERIFQEAENLLYLERNSTVRTPKLYAAFKKERVDPMYSRANTGDTYDPFEDESSHRVMNYYMVMEYLDGFKCGYLTLDEISAAEERSGSQLRERLGTKIGELLGEQLRKLRSVPPENPNHYGRINGRRYMEAPPLFYTDLSRGPFKYEQLVKRLFDHAHNSNEHSEPGFFTILEDKLLEIASSQEAAPVLTTMSCTPADFAVRLTRDKNNEPIDVEEVVLIKWNHLAWMPPWYEPGGMYHKTQDLSDLVASSAMERMGKANMFTAAWFAEFRRKSNEACGLSTLRYW</sequence>
<name>A0A6A5Y5W2_9PLEO</name>
<dbReference type="EMBL" id="ML978067">
    <property type="protein sequence ID" value="KAF2020160.1"/>
    <property type="molecule type" value="Genomic_DNA"/>
</dbReference>
<dbReference type="Proteomes" id="UP000799778">
    <property type="component" value="Unassembled WGS sequence"/>
</dbReference>
<evidence type="ECO:0000313" key="2">
    <source>
        <dbReference type="Proteomes" id="UP000799778"/>
    </source>
</evidence>
<accession>A0A6A5Y5W2</accession>
<protein>
    <submittedName>
        <fullName evidence="1">Uncharacterized protein</fullName>
    </submittedName>
</protein>
<dbReference type="RefSeq" id="XP_033388499.1">
    <property type="nucleotide sequence ID" value="XM_033525778.1"/>
</dbReference>
<dbReference type="PANTHER" id="PTHR21310:SF48">
    <property type="entry name" value="AMINOGLYCOSIDE PHOSPHOTRANSFERASE DOMAIN-CONTAINING PROTEIN"/>
    <property type="match status" value="1"/>
</dbReference>
<dbReference type="InterPro" id="IPR051678">
    <property type="entry name" value="AGP_Transferase"/>
</dbReference>
<dbReference type="AlphaFoldDB" id="A0A6A5Y5W2"/>
<keyword evidence="2" id="KW-1185">Reference proteome</keyword>